<keyword evidence="12" id="KW-1185">Reference proteome</keyword>
<evidence type="ECO:0000259" key="10">
    <source>
        <dbReference type="Pfam" id="PF20452"/>
    </source>
</evidence>
<proteinExistence type="inferred from homology"/>
<dbReference type="PANTHER" id="PTHR31713:SF42">
    <property type="entry name" value="PROTEIN SAR DEFICIENT 1"/>
    <property type="match status" value="1"/>
</dbReference>
<dbReference type="InterPro" id="IPR046830">
    <property type="entry name" value="Calmod_bind_M"/>
</dbReference>
<accession>A0A835S0T1</accession>
<dbReference type="Pfam" id="PF20452">
    <property type="entry name" value="Calmod_bind_C"/>
    <property type="match status" value="1"/>
</dbReference>
<evidence type="ECO:0000256" key="4">
    <source>
        <dbReference type="ARBA" id="ARBA00023125"/>
    </source>
</evidence>
<comment type="caution">
    <text evidence="11">The sequence shown here is derived from an EMBL/GenBank/DDBJ whole genome shotgun (WGS) entry which is preliminary data.</text>
</comment>
<dbReference type="GO" id="GO:0003700">
    <property type="term" value="F:DNA-binding transcription factor activity"/>
    <property type="evidence" value="ECO:0007669"/>
    <property type="project" value="TreeGrafter"/>
</dbReference>
<name>A0A835S0T1_VANPL</name>
<keyword evidence="6" id="KW-0804">Transcription</keyword>
<evidence type="ECO:0000256" key="5">
    <source>
        <dbReference type="ARBA" id="ARBA00023159"/>
    </source>
</evidence>
<dbReference type="EMBL" id="JADCNL010000001">
    <property type="protein sequence ID" value="KAG0495483.1"/>
    <property type="molecule type" value="Genomic_DNA"/>
</dbReference>
<comment type="subcellular location">
    <subcellularLocation>
        <location evidence="1">Nucleus</location>
    </subcellularLocation>
</comment>
<evidence type="ECO:0000259" key="9">
    <source>
        <dbReference type="Pfam" id="PF20451"/>
    </source>
</evidence>
<feature type="domain" description="Calmodulin binding protein-like N-terminal" evidence="8">
    <location>
        <begin position="88"/>
        <end position="235"/>
    </location>
</feature>
<protein>
    <recommendedName>
        <fullName evidence="13">Protein SAR DEFICIENT 1</fullName>
    </recommendedName>
</protein>
<keyword evidence="3" id="KW-0805">Transcription regulation</keyword>
<feature type="domain" description="Calmodulin binding protein central" evidence="9">
    <location>
        <begin position="248"/>
        <end position="313"/>
    </location>
</feature>
<keyword evidence="7" id="KW-0539">Nucleus</keyword>
<dbReference type="GO" id="GO:0005516">
    <property type="term" value="F:calmodulin binding"/>
    <property type="evidence" value="ECO:0007669"/>
    <property type="project" value="InterPro"/>
</dbReference>
<evidence type="ECO:0000259" key="8">
    <source>
        <dbReference type="Pfam" id="PF07887"/>
    </source>
</evidence>
<dbReference type="AlphaFoldDB" id="A0A835S0T1"/>
<dbReference type="Pfam" id="PF07887">
    <property type="entry name" value="Calmodulin_bind"/>
    <property type="match status" value="1"/>
</dbReference>
<comment type="similarity">
    <text evidence="2">Belongs to the plant ACBP60 protein family.</text>
</comment>
<gene>
    <name evidence="11" type="ORF">HPP92_000174</name>
</gene>
<organism evidence="11 12">
    <name type="scientific">Vanilla planifolia</name>
    <name type="common">Vanilla</name>
    <dbReference type="NCBI Taxonomy" id="51239"/>
    <lineage>
        <taxon>Eukaryota</taxon>
        <taxon>Viridiplantae</taxon>
        <taxon>Streptophyta</taxon>
        <taxon>Embryophyta</taxon>
        <taxon>Tracheophyta</taxon>
        <taxon>Spermatophyta</taxon>
        <taxon>Magnoliopsida</taxon>
        <taxon>Liliopsida</taxon>
        <taxon>Asparagales</taxon>
        <taxon>Orchidaceae</taxon>
        <taxon>Vanilloideae</taxon>
        <taxon>Vanilleae</taxon>
        <taxon>Vanilla</taxon>
    </lineage>
</organism>
<dbReference type="GO" id="GO:0080142">
    <property type="term" value="P:regulation of salicylic acid biosynthetic process"/>
    <property type="evidence" value="ECO:0007669"/>
    <property type="project" value="TreeGrafter"/>
</dbReference>
<sequence length="443" mass="50454">MSCKRLCDVYEDDSLGPNQKRMRRLPSFATVIRQAMFANSLKNFSVVVEPLLRKVVMEEMERFMAQRAFYLERSSQPNIQAMDEPSSLQLIFQEPLSIPIFTGTKIEDINGRPLQVTLVDTRNGQKSPVSFSFPLKLEVVALDGEFPLDGENWSSLDFQKSIVKERAGRRPLIIGEVQMTLRDACSCSIGELIFTDNSSWIRSRRFRIGLRVVPGSYEGPRIKEAITEAFVVKDHRGEFYRKHYPPSLDDEVWRLERIGKDGIFHSRLRAEGINTVQDFLKMSSVDPENLRRILGVGMSDRMWEGTLSHAKTCLLGQKVYLYQGSQCVLFLNPICKVVGIMIQNVLLAPEQLTSVQRAFVQQMVKEAYDNWDKTEEMDQVCEENASESLQNANMTQGTVPQTSWYNGFQENEWLPFNNEGFAGTGAAQDDLPATFHDVHGLLD</sequence>
<evidence type="ECO:0000256" key="3">
    <source>
        <dbReference type="ARBA" id="ARBA00023015"/>
    </source>
</evidence>
<dbReference type="InterPro" id="IPR046831">
    <property type="entry name" value="Calmodulin_bind_N"/>
</dbReference>
<reference evidence="11 12" key="1">
    <citation type="journal article" date="2020" name="Nat. Food">
        <title>A phased Vanilla planifolia genome enables genetic improvement of flavour and production.</title>
        <authorList>
            <person name="Hasing T."/>
            <person name="Tang H."/>
            <person name="Brym M."/>
            <person name="Khazi F."/>
            <person name="Huang T."/>
            <person name="Chambers A.H."/>
        </authorList>
    </citation>
    <scope>NUCLEOTIDE SEQUENCE [LARGE SCALE GENOMIC DNA]</scope>
    <source>
        <tissue evidence="11">Leaf</tissue>
    </source>
</reference>
<dbReference type="InterPro" id="IPR012416">
    <property type="entry name" value="CBP60"/>
</dbReference>
<dbReference type="OrthoDB" id="4062651at2759"/>
<dbReference type="GO" id="GO:0043565">
    <property type="term" value="F:sequence-specific DNA binding"/>
    <property type="evidence" value="ECO:0007669"/>
    <property type="project" value="TreeGrafter"/>
</dbReference>
<evidence type="ECO:0000256" key="7">
    <source>
        <dbReference type="ARBA" id="ARBA00023242"/>
    </source>
</evidence>
<dbReference type="PANTHER" id="PTHR31713">
    <property type="entry name" value="OS02G0177800 PROTEIN"/>
    <property type="match status" value="1"/>
</dbReference>
<evidence type="ECO:0000313" key="12">
    <source>
        <dbReference type="Proteomes" id="UP000636800"/>
    </source>
</evidence>
<evidence type="ECO:0000313" key="11">
    <source>
        <dbReference type="EMBL" id="KAG0495483.1"/>
    </source>
</evidence>
<keyword evidence="5" id="KW-0010">Activator</keyword>
<keyword evidence="4" id="KW-0238">DNA-binding</keyword>
<evidence type="ECO:0008006" key="13">
    <source>
        <dbReference type="Google" id="ProtNLM"/>
    </source>
</evidence>
<dbReference type="Proteomes" id="UP000636800">
    <property type="component" value="Chromosome 1"/>
</dbReference>
<evidence type="ECO:0000256" key="2">
    <source>
        <dbReference type="ARBA" id="ARBA00007214"/>
    </source>
</evidence>
<dbReference type="GO" id="GO:0005634">
    <property type="term" value="C:nucleus"/>
    <property type="evidence" value="ECO:0007669"/>
    <property type="project" value="UniProtKB-SubCell"/>
</dbReference>
<evidence type="ECO:0000256" key="1">
    <source>
        <dbReference type="ARBA" id="ARBA00004123"/>
    </source>
</evidence>
<feature type="domain" description="Calmodulin binding protein C-terminal" evidence="10">
    <location>
        <begin position="318"/>
        <end position="376"/>
    </location>
</feature>
<dbReference type="InterPro" id="IPR046829">
    <property type="entry name" value="Calmod_bind_C"/>
</dbReference>
<dbReference type="Pfam" id="PF20451">
    <property type="entry name" value="Calmod_bind_M"/>
    <property type="match status" value="1"/>
</dbReference>
<evidence type="ECO:0000256" key="6">
    <source>
        <dbReference type="ARBA" id="ARBA00023163"/>
    </source>
</evidence>